<dbReference type="Proteomes" id="UP001152888">
    <property type="component" value="Unassembled WGS sequence"/>
</dbReference>
<keyword evidence="2" id="KW-1185">Reference proteome</keyword>
<comment type="caution">
    <text evidence="1">The sequence shown here is derived from an EMBL/GenBank/DDBJ whole genome shotgun (WGS) entry which is preliminary data.</text>
</comment>
<protein>
    <submittedName>
        <fullName evidence="1">Uncharacterized protein</fullName>
    </submittedName>
</protein>
<evidence type="ECO:0000313" key="1">
    <source>
        <dbReference type="EMBL" id="CAH2003746.1"/>
    </source>
</evidence>
<dbReference type="EMBL" id="CAKOFQ010007554">
    <property type="protein sequence ID" value="CAH2003746.1"/>
    <property type="molecule type" value="Genomic_DNA"/>
</dbReference>
<organism evidence="1 2">
    <name type="scientific">Acanthoscelides obtectus</name>
    <name type="common">Bean weevil</name>
    <name type="synonym">Bruchus obtectus</name>
    <dbReference type="NCBI Taxonomy" id="200917"/>
    <lineage>
        <taxon>Eukaryota</taxon>
        <taxon>Metazoa</taxon>
        <taxon>Ecdysozoa</taxon>
        <taxon>Arthropoda</taxon>
        <taxon>Hexapoda</taxon>
        <taxon>Insecta</taxon>
        <taxon>Pterygota</taxon>
        <taxon>Neoptera</taxon>
        <taxon>Endopterygota</taxon>
        <taxon>Coleoptera</taxon>
        <taxon>Polyphaga</taxon>
        <taxon>Cucujiformia</taxon>
        <taxon>Chrysomeloidea</taxon>
        <taxon>Chrysomelidae</taxon>
        <taxon>Bruchinae</taxon>
        <taxon>Bruchini</taxon>
        <taxon>Acanthoscelides</taxon>
    </lineage>
</organism>
<gene>
    <name evidence="1" type="ORF">ACAOBT_LOCUS27598</name>
</gene>
<dbReference type="AlphaFoldDB" id="A0A9P0PYH6"/>
<sequence>MSKGFIWFLGVIYRSRILLLDHSVPKGKAGKTKINSELAVCIFSLQSWFQMPFTNSPSMLAPPHYSYVILLDYKTLKKQSITKKPVFQLFNRAVELT</sequence>
<reference evidence="1" key="1">
    <citation type="submission" date="2022-03" db="EMBL/GenBank/DDBJ databases">
        <authorList>
            <person name="Sayadi A."/>
        </authorList>
    </citation>
    <scope>NUCLEOTIDE SEQUENCE</scope>
</reference>
<accession>A0A9P0PYH6</accession>
<name>A0A9P0PYH6_ACAOB</name>
<proteinExistence type="predicted"/>
<evidence type="ECO:0000313" key="2">
    <source>
        <dbReference type="Proteomes" id="UP001152888"/>
    </source>
</evidence>